<keyword evidence="6" id="KW-0418">Kinase</keyword>
<organism evidence="11 12">
    <name type="scientific">Selenobaculum gibii</name>
    <dbReference type="NCBI Taxonomy" id="3054208"/>
    <lineage>
        <taxon>Bacteria</taxon>
        <taxon>Bacillati</taxon>
        <taxon>Bacillota</taxon>
        <taxon>Negativicutes</taxon>
        <taxon>Selenomonadales</taxon>
        <taxon>Selenomonadaceae</taxon>
        <taxon>Selenobaculum</taxon>
    </lineage>
</organism>
<evidence type="ECO:0000256" key="8">
    <source>
        <dbReference type="ARBA" id="ARBA00023012"/>
    </source>
</evidence>
<dbReference type="GO" id="GO:0000155">
    <property type="term" value="F:phosphorelay sensor kinase activity"/>
    <property type="evidence" value="ECO:0007669"/>
    <property type="project" value="InterPro"/>
</dbReference>
<evidence type="ECO:0000256" key="1">
    <source>
        <dbReference type="ARBA" id="ARBA00000085"/>
    </source>
</evidence>
<keyword evidence="12" id="KW-1185">Reference proteome</keyword>
<dbReference type="PANTHER" id="PTHR43065">
    <property type="entry name" value="SENSOR HISTIDINE KINASE"/>
    <property type="match status" value="1"/>
</dbReference>
<protein>
    <recommendedName>
        <fullName evidence="2">histidine kinase</fullName>
        <ecNumber evidence="2">2.7.13.3</ecNumber>
    </recommendedName>
</protein>
<dbReference type="SMART" id="SM00388">
    <property type="entry name" value="HisKA"/>
    <property type="match status" value="1"/>
</dbReference>
<dbReference type="PANTHER" id="PTHR43065:SF10">
    <property type="entry name" value="PEROXIDE STRESS-ACTIVATED HISTIDINE KINASE MAK3"/>
    <property type="match status" value="1"/>
</dbReference>
<dbReference type="Pfam" id="PF00512">
    <property type="entry name" value="HisKA"/>
    <property type="match status" value="1"/>
</dbReference>
<dbReference type="SUPFAM" id="SSF47384">
    <property type="entry name" value="Homodimeric domain of signal transducing histidine kinase"/>
    <property type="match status" value="1"/>
</dbReference>
<dbReference type="KEGG" id="sgbi:P3F81_07480"/>
<dbReference type="Pfam" id="PF02518">
    <property type="entry name" value="HATPase_c"/>
    <property type="match status" value="1"/>
</dbReference>
<dbReference type="SUPFAM" id="SSF55874">
    <property type="entry name" value="ATPase domain of HSP90 chaperone/DNA topoisomerase II/histidine kinase"/>
    <property type="match status" value="1"/>
</dbReference>
<keyword evidence="3" id="KW-0597">Phosphoprotein</keyword>
<evidence type="ECO:0000313" key="11">
    <source>
        <dbReference type="EMBL" id="WIW69759.1"/>
    </source>
</evidence>
<dbReference type="Pfam" id="PF13426">
    <property type="entry name" value="PAS_9"/>
    <property type="match status" value="1"/>
</dbReference>
<dbReference type="PROSITE" id="PS50109">
    <property type="entry name" value="HIS_KIN"/>
    <property type="match status" value="1"/>
</dbReference>
<dbReference type="InterPro" id="IPR000014">
    <property type="entry name" value="PAS"/>
</dbReference>
<dbReference type="EC" id="2.7.13.3" evidence="2"/>
<keyword evidence="7 11" id="KW-0067">ATP-binding</keyword>
<dbReference type="CDD" id="cd00130">
    <property type="entry name" value="PAS"/>
    <property type="match status" value="1"/>
</dbReference>
<evidence type="ECO:0000256" key="4">
    <source>
        <dbReference type="ARBA" id="ARBA00022679"/>
    </source>
</evidence>
<dbReference type="NCBIfam" id="TIGR00229">
    <property type="entry name" value="sensory_box"/>
    <property type="match status" value="1"/>
</dbReference>
<gene>
    <name evidence="11" type="ORF">P3F81_07480</name>
</gene>
<proteinExistence type="predicted"/>
<dbReference type="SMART" id="SM00387">
    <property type="entry name" value="HATPase_c"/>
    <property type="match status" value="1"/>
</dbReference>
<dbReference type="InterPro" id="IPR035965">
    <property type="entry name" value="PAS-like_dom_sf"/>
</dbReference>
<dbReference type="PRINTS" id="PR00344">
    <property type="entry name" value="BCTRLSENSOR"/>
</dbReference>
<dbReference type="InterPro" id="IPR036097">
    <property type="entry name" value="HisK_dim/P_sf"/>
</dbReference>
<feature type="domain" description="PAC" evidence="10">
    <location>
        <begin position="81"/>
        <end position="135"/>
    </location>
</feature>
<dbReference type="RefSeq" id="WP_147669920.1">
    <property type="nucleotide sequence ID" value="NZ_CP120678.1"/>
</dbReference>
<keyword evidence="5" id="KW-0547">Nucleotide-binding</keyword>
<dbReference type="Gene3D" id="3.30.565.10">
    <property type="entry name" value="Histidine kinase-like ATPase, C-terminal domain"/>
    <property type="match status" value="1"/>
</dbReference>
<keyword evidence="4" id="KW-0808">Transferase</keyword>
<dbReference type="InterPro" id="IPR003594">
    <property type="entry name" value="HATPase_dom"/>
</dbReference>
<dbReference type="InterPro" id="IPR003661">
    <property type="entry name" value="HisK_dim/P_dom"/>
</dbReference>
<dbReference type="Proteomes" id="UP001243623">
    <property type="component" value="Chromosome"/>
</dbReference>
<evidence type="ECO:0000313" key="12">
    <source>
        <dbReference type="Proteomes" id="UP001243623"/>
    </source>
</evidence>
<dbReference type="InterPro" id="IPR004358">
    <property type="entry name" value="Sig_transdc_His_kin-like_C"/>
</dbReference>
<keyword evidence="8" id="KW-0902">Two-component regulatory system</keyword>
<comment type="catalytic activity">
    <reaction evidence="1">
        <text>ATP + protein L-histidine = ADP + protein N-phospho-L-histidine.</text>
        <dbReference type="EC" id="2.7.13.3"/>
    </reaction>
</comment>
<feature type="domain" description="Histidine kinase" evidence="9">
    <location>
        <begin position="148"/>
        <end position="361"/>
    </location>
</feature>
<dbReference type="AlphaFoldDB" id="A0A9Y2AF96"/>
<dbReference type="InterPro" id="IPR000700">
    <property type="entry name" value="PAS-assoc_C"/>
</dbReference>
<accession>A0A9Y2AF96</accession>
<evidence type="ECO:0000256" key="7">
    <source>
        <dbReference type="ARBA" id="ARBA00022840"/>
    </source>
</evidence>
<dbReference type="Gene3D" id="1.10.287.130">
    <property type="match status" value="1"/>
</dbReference>
<name>A0A9Y2AF96_9FIRM</name>
<evidence type="ECO:0000256" key="5">
    <source>
        <dbReference type="ARBA" id="ARBA00022741"/>
    </source>
</evidence>
<dbReference type="CDD" id="cd00082">
    <property type="entry name" value="HisKA"/>
    <property type="match status" value="1"/>
</dbReference>
<reference evidence="11" key="1">
    <citation type="submission" date="2023-03" db="EMBL/GenBank/DDBJ databases">
        <title>Selenobaculum gbiensis gen. nov. sp. nov., a new bacterium isolated from the gut microbiota of IBD patient.</title>
        <authorList>
            <person name="Yeo S."/>
            <person name="Park H."/>
            <person name="Huh C.S."/>
        </authorList>
    </citation>
    <scope>NUCLEOTIDE SEQUENCE</scope>
    <source>
        <strain evidence="11">ICN-92133</strain>
    </source>
</reference>
<dbReference type="PROSITE" id="PS50113">
    <property type="entry name" value="PAC"/>
    <property type="match status" value="1"/>
</dbReference>
<dbReference type="InterPro" id="IPR036890">
    <property type="entry name" value="HATPase_C_sf"/>
</dbReference>
<evidence type="ECO:0000256" key="2">
    <source>
        <dbReference type="ARBA" id="ARBA00012438"/>
    </source>
</evidence>
<dbReference type="GO" id="GO:0005524">
    <property type="term" value="F:ATP binding"/>
    <property type="evidence" value="ECO:0007669"/>
    <property type="project" value="UniProtKB-KW"/>
</dbReference>
<dbReference type="Gene3D" id="3.30.450.20">
    <property type="entry name" value="PAS domain"/>
    <property type="match status" value="1"/>
</dbReference>
<dbReference type="SUPFAM" id="SSF55785">
    <property type="entry name" value="PYP-like sensor domain (PAS domain)"/>
    <property type="match status" value="1"/>
</dbReference>
<dbReference type="InterPro" id="IPR005467">
    <property type="entry name" value="His_kinase_dom"/>
</dbReference>
<dbReference type="EMBL" id="CP120678">
    <property type="protein sequence ID" value="WIW69759.1"/>
    <property type="molecule type" value="Genomic_DNA"/>
</dbReference>
<evidence type="ECO:0000256" key="6">
    <source>
        <dbReference type="ARBA" id="ARBA00022777"/>
    </source>
</evidence>
<evidence type="ECO:0000256" key="3">
    <source>
        <dbReference type="ARBA" id="ARBA00022553"/>
    </source>
</evidence>
<evidence type="ECO:0000259" key="9">
    <source>
        <dbReference type="PROSITE" id="PS50109"/>
    </source>
</evidence>
<evidence type="ECO:0000259" key="10">
    <source>
        <dbReference type="PROSITE" id="PS50113"/>
    </source>
</evidence>
<sequence length="378" mass="42197">MYSTLANKSMLVQEDDYKEYFDNATTGVVYLDVNHRIKNLNNEAKRICHLDHHDIIGRKAELVFADFGDEFLNIFSVGKDEEIKCGTMKIKINGQQIYLQVNTLRIFDNTGSVVGHIIIMQDVSAVRAALKQIHTTKMLMSLGEVAAGVAHHVRTPLTTISGYLQLMLGRLENDKYTVKRDILEGLLGEVSYINNVVKELIMFAKPSVVKKPGVDINRILNEALLLTFNHFGNEEIQLQRQIIKGLPTITGDASLLQQALVNILQNALEAMGDKGVLAVKTWRDYETNMLVISIVDTGAGVPTEILPKVFEPFYTTKLDRMGLGLPIAYRIVAEHGGFINLTLATGDTTGTKVHIYLPVLEDNSRRLSVVHQQVLNLQ</sequence>